<proteinExistence type="predicted"/>
<reference evidence="1 2" key="1">
    <citation type="journal article" date="2014" name="Int. J. Syst. Evol. Microbiol.">
        <title>Complete genome sequence of Corynebacterium casei LMG S-19264T (=DSM 44701T), isolated from a smear-ripened cheese.</title>
        <authorList>
            <consortium name="US DOE Joint Genome Institute (JGI-PGF)"/>
            <person name="Walter F."/>
            <person name="Albersmeier A."/>
            <person name="Kalinowski J."/>
            <person name="Ruckert C."/>
        </authorList>
    </citation>
    <scope>NUCLEOTIDE SEQUENCE [LARGE SCALE GENOMIC DNA]</scope>
    <source>
        <strain evidence="1 2">CGMCC 4.7215</strain>
    </source>
</reference>
<organism evidence="1 2">
    <name type="scientific">Halovenus rubra</name>
    <dbReference type="NCBI Taxonomy" id="869890"/>
    <lineage>
        <taxon>Archaea</taxon>
        <taxon>Methanobacteriati</taxon>
        <taxon>Methanobacteriota</taxon>
        <taxon>Stenosarchaea group</taxon>
        <taxon>Halobacteria</taxon>
        <taxon>Halobacteriales</taxon>
        <taxon>Haloarculaceae</taxon>
        <taxon>Halovenus</taxon>
    </lineage>
</organism>
<comment type="caution">
    <text evidence="1">The sequence shown here is derived from an EMBL/GenBank/DDBJ whole genome shotgun (WGS) entry which is preliminary data.</text>
</comment>
<evidence type="ECO:0000313" key="2">
    <source>
        <dbReference type="Proteomes" id="UP001596414"/>
    </source>
</evidence>
<dbReference type="AlphaFoldDB" id="A0ABD5X383"/>
<protein>
    <submittedName>
        <fullName evidence="1">Uncharacterized protein</fullName>
    </submittedName>
</protein>
<dbReference type="Proteomes" id="UP001596414">
    <property type="component" value="Unassembled WGS sequence"/>
</dbReference>
<sequence>MKESDSDRFETKRQALNSLADNIGPSELLKKQAAFEYAAPWGEVAQEAVIDRTKPFKDYRAVPYSGTDPNDLMIGANELLKILVEQEGEEPQTANFAGVGLTAEVEYNENVELIQNILNDT</sequence>
<gene>
    <name evidence="1" type="ORF">ACFQJ7_05950</name>
</gene>
<dbReference type="EMBL" id="JBHSZQ010000007">
    <property type="protein sequence ID" value="MFC7125581.1"/>
    <property type="molecule type" value="Genomic_DNA"/>
</dbReference>
<evidence type="ECO:0000313" key="1">
    <source>
        <dbReference type="EMBL" id="MFC7125581.1"/>
    </source>
</evidence>
<accession>A0ABD5X383</accession>
<dbReference type="RefSeq" id="WP_267638578.1">
    <property type="nucleotide sequence ID" value="NZ_JAODIY010000016.1"/>
</dbReference>
<name>A0ABD5X383_9EURY</name>